<dbReference type="EMBL" id="BPQB01000025">
    <property type="protein sequence ID" value="GJE92237.1"/>
    <property type="molecule type" value="Genomic_DNA"/>
</dbReference>
<evidence type="ECO:0000256" key="1">
    <source>
        <dbReference type="SAM" id="MobiDB-lite"/>
    </source>
</evidence>
<dbReference type="Proteomes" id="UP000703269">
    <property type="component" value="Unassembled WGS sequence"/>
</dbReference>
<sequence>MVNEAATRSFTPNEERPDSTSKADLQRAIEWAASSGVTERSRSAAELSTAQSQTPPHPAERTALAYPSEAELMHHLQGLATETPGSDAVAASPRERQIMHLQELLDQLREAERASTSSDPTMLALMQEVASLRAEIAEIRGQDRDTETPPGYYTISSRG</sequence>
<evidence type="ECO:0000313" key="2">
    <source>
        <dbReference type="EMBL" id="GJE92237.1"/>
    </source>
</evidence>
<organism evidence="2 3">
    <name type="scientific">Phanerochaete sordida</name>
    <dbReference type="NCBI Taxonomy" id="48140"/>
    <lineage>
        <taxon>Eukaryota</taxon>
        <taxon>Fungi</taxon>
        <taxon>Dikarya</taxon>
        <taxon>Basidiomycota</taxon>
        <taxon>Agaricomycotina</taxon>
        <taxon>Agaricomycetes</taxon>
        <taxon>Polyporales</taxon>
        <taxon>Phanerochaetaceae</taxon>
        <taxon>Phanerochaete</taxon>
    </lineage>
</organism>
<name>A0A9P3GCR3_9APHY</name>
<feature type="region of interest" description="Disordered" evidence="1">
    <location>
        <begin position="1"/>
        <end position="60"/>
    </location>
</feature>
<comment type="caution">
    <text evidence="2">The sequence shown here is derived from an EMBL/GenBank/DDBJ whole genome shotgun (WGS) entry which is preliminary data.</text>
</comment>
<reference evidence="2 3" key="1">
    <citation type="submission" date="2021-08" db="EMBL/GenBank/DDBJ databases">
        <title>Draft Genome Sequence of Phanerochaete sordida strain YK-624.</title>
        <authorList>
            <person name="Mori T."/>
            <person name="Dohra H."/>
            <person name="Suzuki T."/>
            <person name="Kawagishi H."/>
            <person name="Hirai H."/>
        </authorList>
    </citation>
    <scope>NUCLEOTIDE SEQUENCE [LARGE SCALE GENOMIC DNA]</scope>
    <source>
        <strain evidence="2 3">YK-624</strain>
    </source>
</reference>
<proteinExistence type="predicted"/>
<accession>A0A9P3GCR3</accession>
<feature type="compositionally biased region" description="Basic and acidic residues" evidence="1">
    <location>
        <begin position="13"/>
        <end position="27"/>
    </location>
</feature>
<feature type="region of interest" description="Disordered" evidence="1">
    <location>
        <begin position="140"/>
        <end position="159"/>
    </location>
</feature>
<protein>
    <submittedName>
        <fullName evidence="2">Uncharacterized protein</fullName>
    </submittedName>
</protein>
<gene>
    <name evidence="2" type="ORF">PsYK624_083900</name>
</gene>
<evidence type="ECO:0000313" key="3">
    <source>
        <dbReference type="Proteomes" id="UP000703269"/>
    </source>
</evidence>
<feature type="compositionally biased region" description="Polar residues" evidence="1">
    <location>
        <begin position="1"/>
        <end position="12"/>
    </location>
</feature>
<dbReference type="AlphaFoldDB" id="A0A9P3GCR3"/>
<keyword evidence="3" id="KW-1185">Reference proteome</keyword>